<feature type="compositionally biased region" description="Basic and acidic residues" evidence="1">
    <location>
        <begin position="153"/>
        <end position="171"/>
    </location>
</feature>
<accession>A0A6A6QV74</accession>
<dbReference type="OrthoDB" id="3909264at2759"/>
<feature type="compositionally biased region" description="Basic and acidic residues" evidence="1">
    <location>
        <begin position="212"/>
        <end position="223"/>
    </location>
</feature>
<name>A0A6A6QV74_9PEZI</name>
<evidence type="ECO:0000256" key="1">
    <source>
        <dbReference type="SAM" id="MobiDB-lite"/>
    </source>
</evidence>
<keyword evidence="3" id="KW-1185">Reference proteome</keyword>
<feature type="region of interest" description="Disordered" evidence="1">
    <location>
        <begin position="420"/>
        <end position="466"/>
    </location>
</feature>
<proteinExistence type="predicted"/>
<evidence type="ECO:0000313" key="2">
    <source>
        <dbReference type="EMBL" id="KAF2496408.1"/>
    </source>
</evidence>
<dbReference type="EMBL" id="MU004188">
    <property type="protein sequence ID" value="KAF2496408.1"/>
    <property type="molecule type" value="Genomic_DNA"/>
</dbReference>
<dbReference type="Proteomes" id="UP000799750">
    <property type="component" value="Unassembled WGS sequence"/>
</dbReference>
<feature type="compositionally biased region" description="Basic and acidic residues" evidence="1">
    <location>
        <begin position="505"/>
        <end position="521"/>
    </location>
</feature>
<organism evidence="2 3">
    <name type="scientific">Lophium mytilinum</name>
    <dbReference type="NCBI Taxonomy" id="390894"/>
    <lineage>
        <taxon>Eukaryota</taxon>
        <taxon>Fungi</taxon>
        <taxon>Dikarya</taxon>
        <taxon>Ascomycota</taxon>
        <taxon>Pezizomycotina</taxon>
        <taxon>Dothideomycetes</taxon>
        <taxon>Pleosporomycetidae</taxon>
        <taxon>Mytilinidiales</taxon>
        <taxon>Mytilinidiaceae</taxon>
        <taxon>Lophium</taxon>
    </lineage>
</organism>
<feature type="region of interest" description="Disordered" evidence="1">
    <location>
        <begin position="142"/>
        <end position="227"/>
    </location>
</feature>
<reference evidence="2" key="1">
    <citation type="journal article" date="2020" name="Stud. Mycol.">
        <title>101 Dothideomycetes genomes: a test case for predicting lifestyles and emergence of pathogens.</title>
        <authorList>
            <person name="Haridas S."/>
            <person name="Albert R."/>
            <person name="Binder M."/>
            <person name="Bloem J."/>
            <person name="Labutti K."/>
            <person name="Salamov A."/>
            <person name="Andreopoulos B."/>
            <person name="Baker S."/>
            <person name="Barry K."/>
            <person name="Bills G."/>
            <person name="Bluhm B."/>
            <person name="Cannon C."/>
            <person name="Castanera R."/>
            <person name="Culley D."/>
            <person name="Daum C."/>
            <person name="Ezra D."/>
            <person name="Gonzalez J."/>
            <person name="Henrissat B."/>
            <person name="Kuo A."/>
            <person name="Liang C."/>
            <person name="Lipzen A."/>
            <person name="Lutzoni F."/>
            <person name="Magnuson J."/>
            <person name="Mondo S."/>
            <person name="Nolan M."/>
            <person name="Ohm R."/>
            <person name="Pangilinan J."/>
            <person name="Park H.-J."/>
            <person name="Ramirez L."/>
            <person name="Alfaro M."/>
            <person name="Sun H."/>
            <person name="Tritt A."/>
            <person name="Yoshinaga Y."/>
            <person name="Zwiers L.-H."/>
            <person name="Turgeon B."/>
            <person name="Goodwin S."/>
            <person name="Spatafora J."/>
            <person name="Crous P."/>
            <person name="Grigoriev I."/>
        </authorList>
    </citation>
    <scope>NUCLEOTIDE SEQUENCE</scope>
    <source>
        <strain evidence="2">CBS 269.34</strain>
    </source>
</reference>
<sequence>MDTMASTATEQAIDDLINEMSSAADAQPQGEPAHNWILHSDVSLPASNQLTPLIDAIRRIADVQDGLAATLNAQGEQVRKVAETQDKLVKDLAELREGTIALDAQAHLESETASKHPDTTVRILSASVRHLQANQAQIRTELGNVMSKATQNGKEKLKENEKPDGAGKMDVDIPTGPRPRSSALALRPHVRENARSQEVPSEPKNTSANIPEKSDKVGREKETPGSIQQTLSNVNSRCQQLELLRKRDFSAHKANRAELEAGYFALRADHSVLRRDHSELKRDLVAIGQRERIDVVNHLRSSVKVEVLQQQMAMVLSALGNLTELPREVNHRFHNCVVSCQVMENNMDYWKKRLQRATTVGDDRLVNSVNTAVGELRRARDGSPGPPHQPNAEGIDLLITVGEWMLQSYAGILRVGKDSGASMLPPTPPTFSHTRKRPVEDDDEYYGRLKRRPADEHSRGRSLGTAAFREASRESFRGDFYTPRAPKALPVRGELFVANNGARGALERDGGRDDGRIKRED</sequence>
<protein>
    <submittedName>
        <fullName evidence="2">Uncharacterized protein</fullName>
    </submittedName>
</protein>
<evidence type="ECO:0000313" key="3">
    <source>
        <dbReference type="Proteomes" id="UP000799750"/>
    </source>
</evidence>
<gene>
    <name evidence="2" type="ORF">BU16DRAFT_538949</name>
</gene>
<feature type="region of interest" description="Disordered" evidence="1">
    <location>
        <begin position="500"/>
        <end position="521"/>
    </location>
</feature>
<dbReference type="AlphaFoldDB" id="A0A6A6QV74"/>
<feature type="compositionally biased region" description="Polar residues" evidence="1">
    <location>
        <begin position="196"/>
        <end position="209"/>
    </location>
</feature>